<dbReference type="Pfam" id="PF00216">
    <property type="entry name" value="Bac_DNA_binding"/>
    <property type="match status" value="1"/>
</dbReference>
<gene>
    <name evidence="5" type="ORF">FYJ73_02690</name>
</gene>
<keyword evidence="6" id="KW-1185">Reference proteome</keyword>
<reference evidence="5 6" key="1">
    <citation type="submission" date="2019-08" db="EMBL/GenBank/DDBJ databases">
        <title>In-depth cultivation of the pig gut microbiome towards novel bacterial diversity and tailored functional studies.</title>
        <authorList>
            <person name="Wylensek D."/>
            <person name="Hitch T.C.A."/>
            <person name="Clavel T."/>
        </authorList>
    </citation>
    <scope>NUCLEOTIDE SEQUENCE [LARGE SCALE GENOMIC DNA]</scope>
    <source>
        <strain evidence="5 6">LKV-178-WT-2A</strain>
    </source>
</reference>
<dbReference type="InterPro" id="IPR010992">
    <property type="entry name" value="IHF-like_DNA-bd_dom_sf"/>
</dbReference>
<evidence type="ECO:0000313" key="6">
    <source>
        <dbReference type="Proteomes" id="UP000438914"/>
    </source>
</evidence>
<accession>A0A7K0KCD7</accession>
<evidence type="ECO:0000256" key="1">
    <source>
        <dbReference type="ARBA" id="ARBA00010529"/>
    </source>
</evidence>
<proteinExistence type="inferred from homology"/>
<dbReference type="GO" id="GO:0030527">
    <property type="term" value="F:structural constituent of chromatin"/>
    <property type="evidence" value="ECO:0007669"/>
    <property type="project" value="InterPro"/>
</dbReference>
<dbReference type="InterPro" id="IPR000119">
    <property type="entry name" value="Hist_DNA-bd"/>
</dbReference>
<dbReference type="AlphaFoldDB" id="A0A7K0KCD7"/>
<name>A0A7K0KCD7_9BACT</name>
<dbReference type="PANTHER" id="PTHR33175:SF3">
    <property type="entry name" value="DNA-BINDING PROTEIN HU-BETA"/>
    <property type="match status" value="1"/>
</dbReference>
<dbReference type="GO" id="GO:0003677">
    <property type="term" value="F:DNA binding"/>
    <property type="evidence" value="ECO:0007669"/>
    <property type="project" value="UniProtKB-KW"/>
</dbReference>
<dbReference type="GO" id="GO:0030261">
    <property type="term" value="P:chromosome condensation"/>
    <property type="evidence" value="ECO:0007669"/>
    <property type="project" value="UniProtKB-KW"/>
</dbReference>
<dbReference type="SUPFAM" id="SSF47729">
    <property type="entry name" value="IHF-like DNA-binding proteins"/>
    <property type="match status" value="1"/>
</dbReference>
<dbReference type="RefSeq" id="WP_154533181.1">
    <property type="nucleotide sequence ID" value="NZ_VUNG01000004.1"/>
</dbReference>
<dbReference type="GO" id="GO:0005829">
    <property type="term" value="C:cytosol"/>
    <property type="evidence" value="ECO:0007669"/>
    <property type="project" value="TreeGrafter"/>
</dbReference>
<sequence>MNNKEFISTLAADTGYTQSDTQKMVNNVIEAMKKAFGDGDSVQITNFGSFEVKKRLERIVVNPGNGQRMLVPPKLVLSFKPTSAIKETLKGKS</sequence>
<dbReference type="SMART" id="SM00411">
    <property type="entry name" value="BHL"/>
    <property type="match status" value="1"/>
</dbReference>
<dbReference type="CDD" id="cd13832">
    <property type="entry name" value="IHF"/>
    <property type="match status" value="1"/>
</dbReference>
<organism evidence="5 6">
    <name type="scientific">Hallella mizrahii</name>
    <dbReference type="NCBI Taxonomy" id="2606637"/>
    <lineage>
        <taxon>Bacteria</taxon>
        <taxon>Pseudomonadati</taxon>
        <taxon>Bacteroidota</taxon>
        <taxon>Bacteroidia</taxon>
        <taxon>Bacteroidales</taxon>
        <taxon>Prevotellaceae</taxon>
        <taxon>Hallella</taxon>
    </lineage>
</organism>
<dbReference type="Proteomes" id="UP000438914">
    <property type="component" value="Unassembled WGS sequence"/>
</dbReference>
<evidence type="ECO:0000256" key="4">
    <source>
        <dbReference type="RuleBase" id="RU003939"/>
    </source>
</evidence>
<dbReference type="PRINTS" id="PR01727">
    <property type="entry name" value="DNABINDINGHU"/>
</dbReference>
<dbReference type="PANTHER" id="PTHR33175">
    <property type="entry name" value="DNA-BINDING PROTEIN HU"/>
    <property type="match status" value="1"/>
</dbReference>
<protein>
    <submittedName>
        <fullName evidence="5">HU family DNA-binding protein</fullName>
    </submittedName>
</protein>
<evidence type="ECO:0000256" key="3">
    <source>
        <dbReference type="ARBA" id="ARBA00023125"/>
    </source>
</evidence>
<evidence type="ECO:0000256" key="2">
    <source>
        <dbReference type="ARBA" id="ARBA00023067"/>
    </source>
</evidence>
<dbReference type="Gene3D" id="4.10.520.10">
    <property type="entry name" value="IHF-like DNA-binding proteins"/>
    <property type="match status" value="1"/>
</dbReference>
<keyword evidence="2" id="KW-0226">DNA condensation</keyword>
<keyword evidence="3 5" id="KW-0238">DNA-binding</keyword>
<comment type="caution">
    <text evidence="5">The sequence shown here is derived from an EMBL/GenBank/DDBJ whole genome shotgun (WGS) entry which is preliminary data.</text>
</comment>
<dbReference type="EMBL" id="VUNG01000004">
    <property type="protein sequence ID" value="MST83597.1"/>
    <property type="molecule type" value="Genomic_DNA"/>
</dbReference>
<comment type="similarity">
    <text evidence="1 4">Belongs to the bacterial histone-like protein family.</text>
</comment>
<evidence type="ECO:0000313" key="5">
    <source>
        <dbReference type="EMBL" id="MST83597.1"/>
    </source>
</evidence>